<dbReference type="Gene3D" id="3.30.420.10">
    <property type="entry name" value="Ribonuclease H-like superfamily/Ribonuclease H"/>
    <property type="match status" value="1"/>
</dbReference>
<evidence type="ECO:0000256" key="2">
    <source>
        <dbReference type="ARBA" id="ARBA00022801"/>
    </source>
</evidence>
<dbReference type="EMBL" id="LAZR01036931">
    <property type="protein sequence ID" value="KKL23552.1"/>
    <property type="molecule type" value="Genomic_DNA"/>
</dbReference>
<dbReference type="GO" id="GO:0008408">
    <property type="term" value="F:3'-5' exonuclease activity"/>
    <property type="evidence" value="ECO:0007669"/>
    <property type="project" value="TreeGrafter"/>
</dbReference>
<name>A0A0F9CAY2_9ZZZZ</name>
<feature type="domain" description="Exonuclease" evidence="4">
    <location>
        <begin position="24"/>
        <end position="197"/>
    </location>
</feature>
<organism evidence="5">
    <name type="scientific">marine sediment metagenome</name>
    <dbReference type="NCBI Taxonomy" id="412755"/>
    <lineage>
        <taxon>unclassified sequences</taxon>
        <taxon>metagenomes</taxon>
        <taxon>ecological metagenomes</taxon>
    </lineage>
</organism>
<gene>
    <name evidence="5" type="ORF">LCGC14_2424230</name>
</gene>
<keyword evidence="2" id="KW-0378">Hydrolase</keyword>
<comment type="caution">
    <text evidence="5">The sequence shown here is derived from an EMBL/GenBank/DDBJ whole genome shotgun (WGS) entry which is preliminary data.</text>
</comment>
<dbReference type="Pfam" id="PF00929">
    <property type="entry name" value="RNase_T"/>
    <property type="match status" value="1"/>
</dbReference>
<dbReference type="AlphaFoldDB" id="A0A0F9CAY2"/>
<dbReference type="SUPFAM" id="SSF53098">
    <property type="entry name" value="Ribonuclease H-like"/>
    <property type="match status" value="1"/>
</dbReference>
<dbReference type="PANTHER" id="PTHR30231:SF4">
    <property type="entry name" value="PROTEIN NEN2"/>
    <property type="match status" value="1"/>
</dbReference>
<keyword evidence="1" id="KW-0540">Nuclease</keyword>
<dbReference type="PANTHER" id="PTHR30231">
    <property type="entry name" value="DNA POLYMERASE III SUBUNIT EPSILON"/>
    <property type="match status" value="1"/>
</dbReference>
<evidence type="ECO:0000259" key="4">
    <source>
        <dbReference type="SMART" id="SM00479"/>
    </source>
</evidence>
<sequence>MVKRWLSRYLARKQLLAQNALTQRYLVIDLELTGLDPKQHEIVSIAWLLIDNQCIKLSQAQHAINKDVQRLEQSPVYHGIAQQDVAQGQNLAAILTALSAHFSDAILVFHNATLDWGFLKQAFQTHGIAIQPKLILDTFQIEKKRLHQQGQQIGLDDLTLTACRKRYELPYYSTHHALTDAMATAELLLAQCHQISRGKELKLAALL</sequence>
<dbReference type="InterPro" id="IPR012337">
    <property type="entry name" value="RNaseH-like_sf"/>
</dbReference>
<dbReference type="InterPro" id="IPR013520">
    <property type="entry name" value="Ribonucl_H"/>
</dbReference>
<dbReference type="InterPro" id="IPR036397">
    <property type="entry name" value="RNaseH_sf"/>
</dbReference>
<dbReference type="GO" id="GO:0005829">
    <property type="term" value="C:cytosol"/>
    <property type="evidence" value="ECO:0007669"/>
    <property type="project" value="TreeGrafter"/>
</dbReference>
<evidence type="ECO:0000256" key="3">
    <source>
        <dbReference type="ARBA" id="ARBA00022839"/>
    </source>
</evidence>
<reference evidence="5" key="1">
    <citation type="journal article" date="2015" name="Nature">
        <title>Complex archaea that bridge the gap between prokaryotes and eukaryotes.</title>
        <authorList>
            <person name="Spang A."/>
            <person name="Saw J.H."/>
            <person name="Jorgensen S.L."/>
            <person name="Zaremba-Niedzwiedzka K."/>
            <person name="Martijn J."/>
            <person name="Lind A.E."/>
            <person name="van Eijk R."/>
            <person name="Schleper C."/>
            <person name="Guy L."/>
            <person name="Ettema T.J."/>
        </authorList>
    </citation>
    <scope>NUCLEOTIDE SEQUENCE</scope>
</reference>
<evidence type="ECO:0000313" key="5">
    <source>
        <dbReference type="EMBL" id="KKL23552.1"/>
    </source>
</evidence>
<dbReference type="GO" id="GO:0003676">
    <property type="term" value="F:nucleic acid binding"/>
    <property type="evidence" value="ECO:0007669"/>
    <property type="project" value="InterPro"/>
</dbReference>
<protein>
    <recommendedName>
        <fullName evidence="4">Exonuclease domain-containing protein</fullName>
    </recommendedName>
</protein>
<dbReference type="CDD" id="cd06127">
    <property type="entry name" value="DEDDh"/>
    <property type="match status" value="1"/>
</dbReference>
<evidence type="ECO:0000256" key="1">
    <source>
        <dbReference type="ARBA" id="ARBA00022722"/>
    </source>
</evidence>
<keyword evidence="3" id="KW-0269">Exonuclease</keyword>
<proteinExistence type="predicted"/>
<dbReference type="SMART" id="SM00479">
    <property type="entry name" value="EXOIII"/>
    <property type="match status" value="1"/>
</dbReference>
<accession>A0A0F9CAY2</accession>